<evidence type="ECO:0000256" key="8">
    <source>
        <dbReference type="SAM" id="SignalP"/>
    </source>
</evidence>
<keyword evidence="4 8" id="KW-0732">Signal</keyword>
<dbReference type="OrthoDB" id="2146436at2759"/>
<evidence type="ECO:0000313" key="10">
    <source>
        <dbReference type="EMBL" id="KZT21704.1"/>
    </source>
</evidence>
<keyword evidence="2" id="KW-1003">Cell membrane</keyword>
<evidence type="ECO:0000313" key="11">
    <source>
        <dbReference type="Proteomes" id="UP000076761"/>
    </source>
</evidence>
<dbReference type="InParanoid" id="A0A165PZJ3"/>
<dbReference type="PANTHER" id="PTHR34992">
    <property type="entry name" value="HYPHAL ANASTAMOSIS-7 PROTEIN"/>
    <property type="match status" value="1"/>
</dbReference>
<keyword evidence="7" id="KW-0449">Lipoprotein</keyword>
<dbReference type="GO" id="GO:0098552">
    <property type="term" value="C:side of membrane"/>
    <property type="evidence" value="ECO:0007669"/>
    <property type="project" value="UniProtKB-KW"/>
</dbReference>
<protein>
    <recommendedName>
        <fullName evidence="9">Copper acquisition factor BIM1-like domain-containing protein</fullName>
    </recommendedName>
</protein>
<keyword evidence="6" id="KW-0325">Glycoprotein</keyword>
<evidence type="ECO:0000256" key="6">
    <source>
        <dbReference type="ARBA" id="ARBA00023180"/>
    </source>
</evidence>
<dbReference type="GO" id="GO:0005886">
    <property type="term" value="C:plasma membrane"/>
    <property type="evidence" value="ECO:0007669"/>
    <property type="project" value="UniProtKB-SubCell"/>
</dbReference>
<gene>
    <name evidence="10" type="ORF">NEOLEDRAFT_1139115</name>
</gene>
<name>A0A165PZJ3_9AGAM</name>
<evidence type="ECO:0000256" key="5">
    <source>
        <dbReference type="ARBA" id="ARBA00023136"/>
    </source>
</evidence>
<proteinExistence type="predicted"/>
<evidence type="ECO:0000259" key="9">
    <source>
        <dbReference type="Pfam" id="PF20238"/>
    </source>
</evidence>
<keyword evidence="5" id="KW-0472">Membrane</keyword>
<dbReference type="InterPro" id="IPR046936">
    <property type="entry name" value="BIM1-like"/>
</dbReference>
<accession>A0A165PZJ3</accession>
<feature type="chain" id="PRO_5007864464" description="Copper acquisition factor BIM1-like domain-containing protein" evidence="8">
    <location>
        <begin position="19"/>
        <end position="222"/>
    </location>
</feature>
<evidence type="ECO:0000256" key="3">
    <source>
        <dbReference type="ARBA" id="ARBA00022622"/>
    </source>
</evidence>
<reference evidence="10 11" key="1">
    <citation type="journal article" date="2016" name="Mol. Biol. Evol.">
        <title>Comparative Genomics of Early-Diverging Mushroom-Forming Fungi Provides Insights into the Origins of Lignocellulose Decay Capabilities.</title>
        <authorList>
            <person name="Nagy L.G."/>
            <person name="Riley R."/>
            <person name="Tritt A."/>
            <person name="Adam C."/>
            <person name="Daum C."/>
            <person name="Floudas D."/>
            <person name="Sun H."/>
            <person name="Yadav J.S."/>
            <person name="Pangilinan J."/>
            <person name="Larsson K.H."/>
            <person name="Matsuura K."/>
            <person name="Barry K."/>
            <person name="Labutti K."/>
            <person name="Kuo R."/>
            <person name="Ohm R.A."/>
            <person name="Bhattacharya S.S."/>
            <person name="Shirouzu T."/>
            <person name="Yoshinaga Y."/>
            <person name="Martin F.M."/>
            <person name="Grigoriev I.V."/>
            <person name="Hibbett D.S."/>
        </authorList>
    </citation>
    <scope>NUCLEOTIDE SEQUENCE [LARGE SCALE GENOMIC DNA]</scope>
    <source>
        <strain evidence="10 11">HHB14362 ss-1</strain>
    </source>
</reference>
<dbReference type="AlphaFoldDB" id="A0A165PZJ3"/>
<dbReference type="Proteomes" id="UP000076761">
    <property type="component" value="Unassembled WGS sequence"/>
</dbReference>
<evidence type="ECO:0000256" key="4">
    <source>
        <dbReference type="ARBA" id="ARBA00022729"/>
    </source>
</evidence>
<dbReference type="InterPro" id="IPR046530">
    <property type="entry name" value="BIM1-like_dom"/>
</dbReference>
<dbReference type="PANTHER" id="PTHR34992:SF1">
    <property type="entry name" value="COPPER ACQUISITION FACTOR BIM1-LIKE DOMAIN-CONTAINING PROTEIN"/>
    <property type="match status" value="1"/>
</dbReference>
<sequence>MRFTAALIFSGLAAVVSAHFQLQYPAPRGPFVEDSEPTFCDGYNNAVSNRTTFPLTNGVIELNSEHPSWTIGVIISTAQNPTAQDNFTTPSNSSAFQYVMEYNRQSGEGLYCLPLDIEAAGVSGIQDGSNVTIEIIFDGGDGTLYQCADLTLSSSVSVPSNATSSCTNATNVPIGTSTSASSTASSTAPASSGSSSAALSITMPMGLSGLLGLVGVAAFAAL</sequence>
<comment type="subcellular location">
    <subcellularLocation>
        <location evidence="1">Cell membrane</location>
        <topology evidence="1">Lipid-anchor</topology>
        <topology evidence="1">GPI-anchor</topology>
    </subcellularLocation>
</comment>
<dbReference type="EMBL" id="KV425604">
    <property type="protein sequence ID" value="KZT21704.1"/>
    <property type="molecule type" value="Genomic_DNA"/>
</dbReference>
<evidence type="ECO:0000256" key="7">
    <source>
        <dbReference type="ARBA" id="ARBA00023288"/>
    </source>
</evidence>
<evidence type="ECO:0000256" key="1">
    <source>
        <dbReference type="ARBA" id="ARBA00004609"/>
    </source>
</evidence>
<dbReference type="CDD" id="cd21176">
    <property type="entry name" value="LPMO_auxiliary-like"/>
    <property type="match status" value="1"/>
</dbReference>
<dbReference type="STRING" id="1314782.A0A165PZJ3"/>
<feature type="signal peptide" evidence="8">
    <location>
        <begin position="1"/>
        <end position="18"/>
    </location>
</feature>
<evidence type="ECO:0000256" key="2">
    <source>
        <dbReference type="ARBA" id="ARBA00022475"/>
    </source>
</evidence>
<keyword evidence="11" id="KW-1185">Reference proteome</keyword>
<keyword evidence="3" id="KW-0336">GPI-anchor</keyword>
<organism evidence="10 11">
    <name type="scientific">Neolentinus lepideus HHB14362 ss-1</name>
    <dbReference type="NCBI Taxonomy" id="1314782"/>
    <lineage>
        <taxon>Eukaryota</taxon>
        <taxon>Fungi</taxon>
        <taxon>Dikarya</taxon>
        <taxon>Basidiomycota</taxon>
        <taxon>Agaricomycotina</taxon>
        <taxon>Agaricomycetes</taxon>
        <taxon>Gloeophyllales</taxon>
        <taxon>Gloeophyllaceae</taxon>
        <taxon>Neolentinus</taxon>
    </lineage>
</organism>
<dbReference type="Pfam" id="PF20238">
    <property type="entry name" value="BIM1-like_dom"/>
    <property type="match status" value="1"/>
</dbReference>
<feature type="domain" description="Copper acquisition factor BIM1-like" evidence="9">
    <location>
        <begin position="17"/>
        <end position="170"/>
    </location>
</feature>